<feature type="transmembrane region" description="Helical" evidence="12">
    <location>
        <begin position="6"/>
        <end position="27"/>
    </location>
</feature>
<accession>A0A2G5D888</accession>
<dbReference type="PRINTS" id="PR00463">
    <property type="entry name" value="EP450I"/>
</dbReference>
<comment type="cofactor">
    <cofactor evidence="1 10">
        <name>heme</name>
        <dbReference type="ChEBI" id="CHEBI:30413"/>
    </cofactor>
</comment>
<dbReference type="Gene3D" id="1.10.630.10">
    <property type="entry name" value="Cytochrome P450"/>
    <property type="match status" value="1"/>
</dbReference>
<evidence type="ECO:0000256" key="3">
    <source>
        <dbReference type="ARBA" id="ARBA00010617"/>
    </source>
</evidence>
<dbReference type="STRING" id="218851.A0A2G5D888"/>
<organism evidence="13 14">
    <name type="scientific">Aquilegia coerulea</name>
    <name type="common">Rocky mountain columbine</name>
    <dbReference type="NCBI Taxonomy" id="218851"/>
    <lineage>
        <taxon>Eukaryota</taxon>
        <taxon>Viridiplantae</taxon>
        <taxon>Streptophyta</taxon>
        <taxon>Embryophyta</taxon>
        <taxon>Tracheophyta</taxon>
        <taxon>Spermatophyta</taxon>
        <taxon>Magnoliopsida</taxon>
        <taxon>Ranunculales</taxon>
        <taxon>Ranunculaceae</taxon>
        <taxon>Thalictroideae</taxon>
        <taxon>Aquilegia</taxon>
    </lineage>
</organism>
<keyword evidence="14" id="KW-1185">Reference proteome</keyword>
<evidence type="ECO:0000256" key="11">
    <source>
        <dbReference type="RuleBase" id="RU000461"/>
    </source>
</evidence>
<keyword evidence="8 11" id="KW-0503">Monooxygenase</keyword>
<dbReference type="OrthoDB" id="2789670at2759"/>
<comment type="similarity">
    <text evidence="3 11">Belongs to the cytochrome P450 family.</text>
</comment>
<dbReference type="GO" id="GO:0004497">
    <property type="term" value="F:monooxygenase activity"/>
    <property type="evidence" value="ECO:0007669"/>
    <property type="project" value="UniProtKB-KW"/>
</dbReference>
<dbReference type="PANTHER" id="PTHR47943">
    <property type="entry name" value="CYTOCHROME P450 93A3-LIKE"/>
    <property type="match status" value="1"/>
</dbReference>
<evidence type="ECO:0000256" key="6">
    <source>
        <dbReference type="ARBA" id="ARBA00023002"/>
    </source>
</evidence>
<name>A0A2G5D888_AQUCA</name>
<keyword evidence="4 10" id="KW-0349">Heme</keyword>
<dbReference type="Proteomes" id="UP000230069">
    <property type="component" value="Unassembled WGS sequence"/>
</dbReference>
<evidence type="ECO:0000313" key="14">
    <source>
        <dbReference type="Proteomes" id="UP000230069"/>
    </source>
</evidence>
<dbReference type="Pfam" id="PF00067">
    <property type="entry name" value="p450"/>
    <property type="match status" value="1"/>
</dbReference>
<evidence type="ECO:0000256" key="7">
    <source>
        <dbReference type="ARBA" id="ARBA00023004"/>
    </source>
</evidence>
<protein>
    <recommendedName>
        <fullName evidence="15">Cytochrome P450</fullName>
    </recommendedName>
</protein>
<gene>
    <name evidence="13" type="ORF">AQUCO_02600285v1</name>
</gene>
<sequence length="504" mass="57334">MESWFAVIFFAVLAGLYFFFHLLTVLLRPKNGYPGKLPPGPVGLPLLGHLHMLGDHPPRNLQRLAKEYGPIMFIRLGLIPTMVVSSAKAAELFLKTHDAIFASRPTLQVADLISYGQKNLIFAKYGSYWRNIRKLCTIELLSSSKIEMFKPMRREEVLGFVQSVKIASDSQSMIDVSLKIQSLIDGMTYRMIFGFKDHRFNIKSSIQESVALAGAFNLADYIPFFRALDFQGLGRRMKACHKVLDEFLEKIIDEHERDDKYLQGEHKDFIHVMLSLMKSNNTRELHLDRDNIKAIILDMIGAAMDTSSTAIEWVIAELLKNPRVMKLVQEELENVIGLERMVKETDLIKLSYLKMVIMESMRIHPVAPLLIPHQSIEDITVDGYFIPNKSIVLINAWAIGRDPNVWSSNVDEFYPERFIGTTIDVQGHDFQLLPFGSGRRKCPGMQLGLTVAQLVLAQLVHCFNLALPDGMSPEDLDMTEKFGLTLPRANHLMAIPTYRLRMNL</sequence>
<dbReference type="PRINTS" id="PR00385">
    <property type="entry name" value="P450"/>
</dbReference>
<dbReference type="InterPro" id="IPR036396">
    <property type="entry name" value="Cyt_P450_sf"/>
</dbReference>
<dbReference type="FunFam" id="1.10.630.10:FF:000011">
    <property type="entry name" value="Cytochrome P450 83B1"/>
    <property type="match status" value="1"/>
</dbReference>
<proteinExistence type="inferred from homology"/>
<keyword evidence="12" id="KW-0812">Transmembrane</keyword>
<evidence type="ECO:0000256" key="12">
    <source>
        <dbReference type="SAM" id="Phobius"/>
    </source>
</evidence>
<dbReference type="GO" id="GO:0005506">
    <property type="term" value="F:iron ion binding"/>
    <property type="evidence" value="ECO:0007669"/>
    <property type="project" value="InterPro"/>
</dbReference>
<dbReference type="InterPro" id="IPR001128">
    <property type="entry name" value="Cyt_P450"/>
</dbReference>
<dbReference type="InterPro" id="IPR017972">
    <property type="entry name" value="Cyt_P450_CS"/>
</dbReference>
<keyword evidence="7 10" id="KW-0408">Iron</keyword>
<evidence type="ECO:0000256" key="1">
    <source>
        <dbReference type="ARBA" id="ARBA00001971"/>
    </source>
</evidence>
<dbReference type="SUPFAM" id="SSF48264">
    <property type="entry name" value="Cytochrome P450"/>
    <property type="match status" value="1"/>
</dbReference>
<dbReference type="GO" id="GO:0016020">
    <property type="term" value="C:membrane"/>
    <property type="evidence" value="ECO:0007669"/>
    <property type="project" value="UniProtKB-SubCell"/>
</dbReference>
<evidence type="ECO:0000313" key="13">
    <source>
        <dbReference type="EMBL" id="PIA39726.1"/>
    </source>
</evidence>
<evidence type="ECO:0000256" key="2">
    <source>
        <dbReference type="ARBA" id="ARBA00004370"/>
    </source>
</evidence>
<keyword evidence="6 11" id="KW-0560">Oxidoreductase</keyword>
<dbReference type="InParanoid" id="A0A2G5D888"/>
<keyword evidence="5 10" id="KW-0479">Metal-binding</keyword>
<dbReference type="CDD" id="cd11072">
    <property type="entry name" value="CYP71-like"/>
    <property type="match status" value="1"/>
</dbReference>
<evidence type="ECO:0000256" key="4">
    <source>
        <dbReference type="ARBA" id="ARBA00022617"/>
    </source>
</evidence>
<evidence type="ECO:0008006" key="15">
    <source>
        <dbReference type="Google" id="ProtNLM"/>
    </source>
</evidence>
<dbReference type="PROSITE" id="PS00086">
    <property type="entry name" value="CYTOCHROME_P450"/>
    <property type="match status" value="1"/>
</dbReference>
<dbReference type="EMBL" id="KZ305043">
    <property type="protein sequence ID" value="PIA39726.1"/>
    <property type="molecule type" value="Genomic_DNA"/>
</dbReference>
<evidence type="ECO:0000256" key="5">
    <source>
        <dbReference type="ARBA" id="ARBA00022723"/>
    </source>
</evidence>
<dbReference type="GO" id="GO:0020037">
    <property type="term" value="F:heme binding"/>
    <property type="evidence" value="ECO:0007669"/>
    <property type="project" value="InterPro"/>
</dbReference>
<feature type="binding site" description="axial binding residue" evidence="10">
    <location>
        <position position="442"/>
    </location>
    <ligand>
        <name>heme</name>
        <dbReference type="ChEBI" id="CHEBI:30413"/>
    </ligand>
    <ligandPart>
        <name>Fe</name>
        <dbReference type="ChEBI" id="CHEBI:18248"/>
    </ligandPart>
</feature>
<dbReference type="GO" id="GO:0044550">
    <property type="term" value="P:secondary metabolite biosynthetic process"/>
    <property type="evidence" value="ECO:0007669"/>
    <property type="project" value="UniProtKB-ARBA"/>
</dbReference>
<keyword evidence="9 12" id="KW-0472">Membrane</keyword>
<dbReference type="InterPro" id="IPR002401">
    <property type="entry name" value="Cyt_P450_E_grp-I"/>
</dbReference>
<evidence type="ECO:0000256" key="9">
    <source>
        <dbReference type="ARBA" id="ARBA00023136"/>
    </source>
</evidence>
<dbReference type="AlphaFoldDB" id="A0A2G5D888"/>
<dbReference type="PANTHER" id="PTHR47943:SF9">
    <property type="entry name" value="CYTOCHROME P450"/>
    <property type="match status" value="1"/>
</dbReference>
<dbReference type="GO" id="GO:0016705">
    <property type="term" value="F:oxidoreductase activity, acting on paired donors, with incorporation or reduction of molecular oxygen"/>
    <property type="evidence" value="ECO:0007669"/>
    <property type="project" value="InterPro"/>
</dbReference>
<reference evidence="13 14" key="1">
    <citation type="submission" date="2017-09" db="EMBL/GenBank/DDBJ databases">
        <title>WGS assembly of Aquilegia coerulea Goldsmith.</title>
        <authorList>
            <person name="Hodges S."/>
            <person name="Kramer E."/>
            <person name="Nordborg M."/>
            <person name="Tomkins J."/>
            <person name="Borevitz J."/>
            <person name="Derieg N."/>
            <person name="Yan J."/>
            <person name="Mihaltcheva S."/>
            <person name="Hayes R.D."/>
            <person name="Rokhsar D."/>
        </authorList>
    </citation>
    <scope>NUCLEOTIDE SEQUENCE [LARGE SCALE GENOMIC DNA]</scope>
    <source>
        <strain evidence="14">cv. Goldsmith</strain>
    </source>
</reference>
<evidence type="ECO:0000256" key="10">
    <source>
        <dbReference type="PIRSR" id="PIRSR602401-1"/>
    </source>
</evidence>
<evidence type="ECO:0000256" key="8">
    <source>
        <dbReference type="ARBA" id="ARBA00023033"/>
    </source>
</evidence>
<keyword evidence="12" id="KW-1133">Transmembrane helix</keyword>
<comment type="subcellular location">
    <subcellularLocation>
        <location evidence="2">Membrane</location>
    </subcellularLocation>
</comment>